<dbReference type="InterPro" id="IPR043128">
    <property type="entry name" value="Rev_trsase/Diguanyl_cyclase"/>
</dbReference>
<dbReference type="InterPro" id="IPR043502">
    <property type="entry name" value="DNA/RNA_pol_sf"/>
</dbReference>
<dbReference type="Gene3D" id="2.40.70.10">
    <property type="entry name" value="Acid Proteases"/>
    <property type="match status" value="1"/>
</dbReference>
<dbReference type="InterPro" id="IPR000477">
    <property type="entry name" value="RT_dom"/>
</dbReference>
<dbReference type="InterPro" id="IPR021109">
    <property type="entry name" value="Peptidase_aspartic_dom_sf"/>
</dbReference>
<keyword evidence="4" id="KW-1185">Reference proteome</keyword>
<dbReference type="PANTHER" id="PTHR33223:SF11">
    <property type="entry name" value="ELEMENT PROTEIN, PUTATIVE-RELATED"/>
    <property type="match status" value="1"/>
</dbReference>
<proteinExistence type="predicted"/>
<dbReference type="Pfam" id="PF03732">
    <property type="entry name" value="Retrotrans_gag"/>
    <property type="match status" value="1"/>
</dbReference>
<dbReference type="PANTHER" id="PTHR33223">
    <property type="entry name" value="CCHC-TYPE DOMAIN-CONTAINING PROTEIN"/>
    <property type="match status" value="1"/>
</dbReference>
<evidence type="ECO:0000259" key="2">
    <source>
        <dbReference type="Pfam" id="PF03732"/>
    </source>
</evidence>
<accession>A0AAD8RN68</accession>
<evidence type="ECO:0008006" key="5">
    <source>
        <dbReference type="Google" id="ProtNLM"/>
    </source>
</evidence>
<reference evidence="3" key="1">
    <citation type="submission" date="2023-07" db="EMBL/GenBank/DDBJ databases">
        <title>A chromosome-level genome assembly of Lolium multiflorum.</title>
        <authorList>
            <person name="Chen Y."/>
            <person name="Copetti D."/>
            <person name="Kolliker R."/>
            <person name="Studer B."/>
        </authorList>
    </citation>
    <scope>NUCLEOTIDE SEQUENCE</scope>
    <source>
        <strain evidence="3">02402/16</strain>
        <tissue evidence="3">Leaf</tissue>
    </source>
</reference>
<dbReference type="Pfam" id="PF00078">
    <property type="entry name" value="RVT_1"/>
    <property type="match status" value="1"/>
</dbReference>
<protein>
    <recommendedName>
        <fullName evidence="5">DNA-directed DNA polymerase</fullName>
    </recommendedName>
</protein>
<evidence type="ECO:0000259" key="1">
    <source>
        <dbReference type="Pfam" id="PF00078"/>
    </source>
</evidence>
<gene>
    <name evidence="3" type="ORF">QYE76_003166</name>
</gene>
<comment type="caution">
    <text evidence="3">The sequence shown here is derived from an EMBL/GenBank/DDBJ whole genome shotgun (WGS) entry which is preliminary data.</text>
</comment>
<dbReference type="AlphaFoldDB" id="A0AAD8RN68"/>
<dbReference type="InterPro" id="IPR005162">
    <property type="entry name" value="Retrotrans_gag_dom"/>
</dbReference>
<sequence>MAPHRPARTCPGRAALWGGGPQPLSAASLLRTSSTRKPKVLGRIARRHSRLCGAEKPREKRALRHAEIRQGNSLPEGEIDAIFTVIELDFIGIIITIISTAVTIISTAAPRHRCIPMDEVRKKLFSISLSGKAAHWYKLLKNGDSLDWKDIVPLFYSKFYPPSEIHKDRNRIYNFWPHDGESIAQAWGRLKSLMLKCPIHELRGNIIIDNFYARLSFQDKTLLDTTCSGSFTRNKEEFKRDLLDRIQENTEGWENDKDRESGINYDYECIQTFMDTDKFRNMSATYGLDSQVVANFYKAFASHFELPRKNFDKYHEPYKDKTDSSINKCVVIETVDHILPEAYIEKTPFPAKMKEYSAITSAVNKSAKKPIEPEEQIKVEPAIAIVKDLVTENVEDGHIIFCEDASNIVSHPNKSRKASVPMLSVRIGDHCYYGLCDIGASISAIPYELYREIMHEIGSCELEDIDVVIRLANRETISPIGIVQDVEVLCDCKKEKIVTKFAGESYEFNFSKFAKTPYKADLPNNDFRVEQCASIALAPNNPLQQHLEDSESEVFREERNELDEIFLRQPILKHDLPVEDLGTTPPPKEDPVFDLKPLPDNLKYAHIDDKKIYPVIISSKLSDFEEERCMSAIFHGFCEKIVEVFMDDFSVYGNSFDNCLQNLDKVLQRCEETNLVLNWEKCHFMVNEGIVLGHKISERGIEVDRAKVEAIEKMPYPRDVKDRKGADNPVADNLSRLENIAYDPVPVNDSFTNEQLAVIKTCRPTLGCSTYIMRDKGRGPATPKPPWPHPLVAGHPLSPYPSRPLLLHLSRKRLAPPEISIDTASTPSCCWIQGGATTSAARWNGEKDVVFINTERVTEYGDAARLWHRQDLLRAFESGK</sequence>
<evidence type="ECO:0000313" key="3">
    <source>
        <dbReference type="EMBL" id="KAK1628851.1"/>
    </source>
</evidence>
<dbReference type="Gene3D" id="3.30.70.270">
    <property type="match status" value="1"/>
</dbReference>
<dbReference type="SUPFAM" id="SSF56672">
    <property type="entry name" value="DNA/RNA polymerases"/>
    <property type="match status" value="1"/>
</dbReference>
<name>A0AAD8RN68_LOLMU</name>
<organism evidence="3 4">
    <name type="scientific">Lolium multiflorum</name>
    <name type="common">Italian ryegrass</name>
    <name type="synonym">Lolium perenne subsp. multiflorum</name>
    <dbReference type="NCBI Taxonomy" id="4521"/>
    <lineage>
        <taxon>Eukaryota</taxon>
        <taxon>Viridiplantae</taxon>
        <taxon>Streptophyta</taxon>
        <taxon>Embryophyta</taxon>
        <taxon>Tracheophyta</taxon>
        <taxon>Spermatophyta</taxon>
        <taxon>Magnoliopsida</taxon>
        <taxon>Liliopsida</taxon>
        <taxon>Poales</taxon>
        <taxon>Poaceae</taxon>
        <taxon>BOP clade</taxon>
        <taxon>Pooideae</taxon>
        <taxon>Poodae</taxon>
        <taxon>Poeae</taxon>
        <taxon>Poeae Chloroplast Group 2 (Poeae type)</taxon>
        <taxon>Loliodinae</taxon>
        <taxon>Loliinae</taxon>
        <taxon>Lolium</taxon>
    </lineage>
</organism>
<evidence type="ECO:0000313" key="4">
    <source>
        <dbReference type="Proteomes" id="UP001231189"/>
    </source>
</evidence>
<feature type="domain" description="Retrotransposon gag" evidence="2">
    <location>
        <begin position="123"/>
        <end position="213"/>
    </location>
</feature>
<dbReference type="Proteomes" id="UP001231189">
    <property type="component" value="Unassembled WGS sequence"/>
</dbReference>
<dbReference type="EMBL" id="JAUUTY010000005">
    <property type="protein sequence ID" value="KAK1628851.1"/>
    <property type="molecule type" value="Genomic_DNA"/>
</dbReference>
<feature type="domain" description="Reverse transcriptase" evidence="1">
    <location>
        <begin position="628"/>
        <end position="696"/>
    </location>
</feature>